<evidence type="ECO:0000313" key="2">
    <source>
        <dbReference type="Proteomes" id="UP000814243"/>
    </source>
</evidence>
<feature type="non-terminal residue" evidence="1">
    <location>
        <position position="1"/>
    </location>
</feature>
<proteinExistence type="predicted"/>
<evidence type="ECO:0000313" key="1">
    <source>
        <dbReference type="EMBL" id="KAH9638654.1"/>
    </source>
</evidence>
<organism evidence="1 2">
    <name type="scientific">Spodoptera exigua</name>
    <name type="common">Beet armyworm</name>
    <name type="synonym">Noctua fulgens</name>
    <dbReference type="NCBI Taxonomy" id="7107"/>
    <lineage>
        <taxon>Eukaryota</taxon>
        <taxon>Metazoa</taxon>
        <taxon>Ecdysozoa</taxon>
        <taxon>Arthropoda</taxon>
        <taxon>Hexapoda</taxon>
        <taxon>Insecta</taxon>
        <taxon>Pterygota</taxon>
        <taxon>Neoptera</taxon>
        <taxon>Endopterygota</taxon>
        <taxon>Lepidoptera</taxon>
        <taxon>Glossata</taxon>
        <taxon>Ditrysia</taxon>
        <taxon>Noctuoidea</taxon>
        <taxon>Noctuidae</taxon>
        <taxon>Amphipyrinae</taxon>
        <taxon>Spodoptera</taxon>
    </lineage>
</organism>
<accession>A0A922MKV3</accession>
<name>A0A922MKV3_SPOEX</name>
<comment type="caution">
    <text evidence="1">The sequence shown here is derived from an EMBL/GenBank/DDBJ whole genome shotgun (WGS) entry which is preliminary data.</text>
</comment>
<protein>
    <submittedName>
        <fullName evidence="1">Uncharacterized protein</fullName>
    </submittedName>
</protein>
<sequence length="72" mass="8169">MWCLAKNAQKLLKNDDRKCSCVPQCIDCNYKEMIIEEQEKSSVQSTWLYKVLCPASADQVHQGDRVPLPGPS</sequence>
<dbReference type="Proteomes" id="UP000814243">
    <property type="component" value="Unassembled WGS sequence"/>
</dbReference>
<dbReference type="EMBL" id="JACEFF010000379">
    <property type="protein sequence ID" value="KAH9638654.1"/>
    <property type="molecule type" value="Genomic_DNA"/>
</dbReference>
<gene>
    <name evidence="1" type="ORF">HF086_007788</name>
</gene>
<reference evidence="1" key="1">
    <citation type="journal article" date="2021" name="G3 (Bethesda)">
        <title>Genome and transcriptome analysis of the beet armyworm Spodoptera exigua reveals targets for pest control. .</title>
        <authorList>
            <person name="Simon S."/>
            <person name="Breeschoten T."/>
            <person name="Jansen H.J."/>
            <person name="Dirks R.P."/>
            <person name="Schranz M.E."/>
            <person name="Ros V.I.D."/>
        </authorList>
    </citation>
    <scope>NUCLEOTIDE SEQUENCE</scope>
    <source>
        <strain evidence="1">TB_SE_WUR_2020</strain>
    </source>
</reference>
<dbReference type="AlphaFoldDB" id="A0A922MKV3"/>